<dbReference type="EMBL" id="JBHRXK010000005">
    <property type="protein sequence ID" value="MFC3551659.1"/>
    <property type="molecule type" value="Genomic_DNA"/>
</dbReference>
<sequence>MRFELSNTHAYPGCKVRVPQAPEGTDDSDCAVEFSDGIVVPGHYAFRAGTITLRVASYETARVTRIDRKSWLLQPDDAEGRWRIRKRIPHTPTGQATLQQPSR</sequence>
<evidence type="ECO:0000313" key="2">
    <source>
        <dbReference type="Proteomes" id="UP001595740"/>
    </source>
</evidence>
<evidence type="ECO:0000313" key="1">
    <source>
        <dbReference type="EMBL" id="MFC3551659.1"/>
    </source>
</evidence>
<dbReference type="Proteomes" id="UP001595740">
    <property type="component" value="Unassembled WGS sequence"/>
</dbReference>
<keyword evidence="2" id="KW-1185">Reference proteome</keyword>
<organism evidence="1 2">
    <name type="scientific">Lysobacter cavernae</name>
    <dbReference type="NCBI Taxonomy" id="1685901"/>
    <lineage>
        <taxon>Bacteria</taxon>
        <taxon>Pseudomonadati</taxon>
        <taxon>Pseudomonadota</taxon>
        <taxon>Gammaproteobacteria</taxon>
        <taxon>Lysobacterales</taxon>
        <taxon>Lysobacteraceae</taxon>
        <taxon>Lysobacter</taxon>
    </lineage>
</organism>
<dbReference type="RefSeq" id="WP_386759431.1">
    <property type="nucleotide sequence ID" value="NZ_JBHRXK010000005.1"/>
</dbReference>
<comment type="caution">
    <text evidence="1">The sequence shown here is derived from an EMBL/GenBank/DDBJ whole genome shotgun (WGS) entry which is preliminary data.</text>
</comment>
<accession>A0ABV7RPT9</accession>
<proteinExistence type="predicted"/>
<protein>
    <submittedName>
        <fullName evidence="1">Uncharacterized protein</fullName>
    </submittedName>
</protein>
<name>A0ABV7RPT9_9GAMM</name>
<gene>
    <name evidence="1" type="ORF">ACFOLC_11635</name>
</gene>
<reference evidence="2" key="1">
    <citation type="journal article" date="2019" name="Int. J. Syst. Evol. Microbiol.">
        <title>The Global Catalogue of Microorganisms (GCM) 10K type strain sequencing project: providing services to taxonomists for standard genome sequencing and annotation.</title>
        <authorList>
            <consortium name="The Broad Institute Genomics Platform"/>
            <consortium name="The Broad Institute Genome Sequencing Center for Infectious Disease"/>
            <person name="Wu L."/>
            <person name="Ma J."/>
        </authorList>
    </citation>
    <scope>NUCLEOTIDE SEQUENCE [LARGE SCALE GENOMIC DNA]</scope>
    <source>
        <strain evidence="2">KCTC 42875</strain>
    </source>
</reference>